<evidence type="ECO:0000259" key="1">
    <source>
        <dbReference type="Pfam" id="PF10354"/>
    </source>
</evidence>
<dbReference type="EMBL" id="JABBGF010000001">
    <property type="protein sequence ID" value="NML57703.1"/>
    <property type="molecule type" value="Genomic_DNA"/>
</dbReference>
<comment type="caution">
    <text evidence="2">The sequence shown here is derived from an EMBL/GenBank/DDBJ whole genome shotgun (WGS) entry which is preliminary data.</text>
</comment>
<gene>
    <name evidence="2" type="ORF">HHL20_10150</name>
</gene>
<evidence type="ECO:0000313" key="3">
    <source>
        <dbReference type="Proteomes" id="UP000552615"/>
    </source>
</evidence>
<keyword evidence="3" id="KW-1185">Reference proteome</keyword>
<dbReference type="GO" id="GO:0070042">
    <property type="term" value="F:rRNA (uridine-N3-)-methyltransferase activity"/>
    <property type="evidence" value="ECO:0007669"/>
    <property type="project" value="InterPro"/>
</dbReference>
<dbReference type="RefSeq" id="WP_169231010.1">
    <property type="nucleotide sequence ID" value="NZ_JABBGF010000001.1"/>
</dbReference>
<dbReference type="Pfam" id="PF10354">
    <property type="entry name" value="BMT5-like"/>
    <property type="match status" value="1"/>
</dbReference>
<protein>
    <submittedName>
        <fullName evidence="2">DUF2431 domain-containing protein</fullName>
    </submittedName>
</protein>
<dbReference type="Proteomes" id="UP000552615">
    <property type="component" value="Unassembled WGS sequence"/>
</dbReference>
<name>A0A7Y0A758_9FLAO</name>
<feature type="domain" description="25S rRNA (uridine-N(3))-methyltransferase BMT5-like" evidence="1">
    <location>
        <begin position="6"/>
        <end position="75"/>
    </location>
</feature>
<organism evidence="2 3">
    <name type="scientific">Chryseobacterium cheonjiense</name>
    <dbReference type="NCBI Taxonomy" id="2728845"/>
    <lineage>
        <taxon>Bacteria</taxon>
        <taxon>Pseudomonadati</taxon>
        <taxon>Bacteroidota</taxon>
        <taxon>Flavobacteriia</taxon>
        <taxon>Flavobacteriales</taxon>
        <taxon>Weeksellaceae</taxon>
        <taxon>Chryseobacterium group</taxon>
        <taxon>Chryseobacterium</taxon>
    </lineage>
</organism>
<reference evidence="2 3" key="1">
    <citation type="submission" date="2020-04" db="EMBL/GenBank/DDBJ databases">
        <title>Chryseobacterium sp. RJ-7-14 sp. nov., isolated from Jeju soil.</title>
        <authorList>
            <person name="Dahal R.H."/>
            <person name="Chaudhary D.K."/>
        </authorList>
    </citation>
    <scope>NUCLEOTIDE SEQUENCE [LARGE SCALE GENOMIC DNA]</scope>
    <source>
        <strain evidence="2 3">RJ-7-14</strain>
    </source>
</reference>
<dbReference type="GO" id="GO:0070475">
    <property type="term" value="P:rRNA base methylation"/>
    <property type="evidence" value="ECO:0007669"/>
    <property type="project" value="InterPro"/>
</dbReference>
<dbReference type="InterPro" id="IPR019446">
    <property type="entry name" value="BMT5-like"/>
</dbReference>
<proteinExistence type="predicted"/>
<accession>A0A7Y0A758</accession>
<dbReference type="AlphaFoldDB" id="A0A7Y0A758"/>
<evidence type="ECO:0000313" key="2">
    <source>
        <dbReference type="EMBL" id="NML57703.1"/>
    </source>
</evidence>
<sequence>MDLEEKRGNMINNKKLLKDFFNEANRLVNKEGKVILSLSTEDYVKRWKPQEQAVGFTLECKKMFDSKNFQGYEHKMTQKDLQAQWEMEKV</sequence>